<protein>
    <submittedName>
        <fullName evidence="1">Uncharacterized protein</fullName>
    </submittedName>
</protein>
<organism evidence="1">
    <name type="scientific">Siphoviridae sp. ctXOZ1</name>
    <dbReference type="NCBI Taxonomy" id="2823585"/>
    <lineage>
        <taxon>Viruses</taxon>
        <taxon>Duplodnaviria</taxon>
        <taxon>Heunggongvirae</taxon>
        <taxon>Uroviricota</taxon>
        <taxon>Caudoviricetes</taxon>
    </lineage>
</organism>
<reference evidence="1" key="1">
    <citation type="journal article" date="2021" name="Proc. Natl. Acad. Sci. U.S.A.">
        <title>A Catalog of Tens of Thousands of Viruses from Human Metagenomes Reveals Hidden Associations with Chronic Diseases.</title>
        <authorList>
            <person name="Tisza M.J."/>
            <person name="Buck C.B."/>
        </authorList>
    </citation>
    <scope>NUCLEOTIDE SEQUENCE</scope>
    <source>
        <strain evidence="1">CtXOZ1</strain>
    </source>
</reference>
<name>A0A8S5LBD9_9CAUD</name>
<dbReference type="EMBL" id="BK014672">
    <property type="protein sequence ID" value="DAD67248.1"/>
    <property type="molecule type" value="Genomic_DNA"/>
</dbReference>
<sequence length="74" mass="8822">MRTWLVILHSVVPSLGVYHALLRAVPPFRKAVWYIGWGWLSKALRRAHNREFVESMTPYWWGRWYITRPCGSHA</sequence>
<evidence type="ECO:0000313" key="1">
    <source>
        <dbReference type="EMBL" id="DAD67248.1"/>
    </source>
</evidence>
<proteinExistence type="predicted"/>
<accession>A0A8S5LBD9</accession>